<dbReference type="Gene3D" id="1.10.287.950">
    <property type="entry name" value="Methyl-accepting chemotaxis protein"/>
    <property type="match status" value="1"/>
</dbReference>
<dbReference type="GO" id="GO:0016020">
    <property type="term" value="C:membrane"/>
    <property type="evidence" value="ECO:0007669"/>
    <property type="project" value="InterPro"/>
</dbReference>
<dbReference type="Proteomes" id="UP000239772">
    <property type="component" value="Unassembled WGS sequence"/>
</dbReference>
<keyword evidence="3" id="KW-0175">Coiled coil</keyword>
<keyword evidence="7" id="KW-1185">Reference proteome</keyword>
<dbReference type="Gene3D" id="3.30.450.20">
    <property type="entry name" value="PAS domain"/>
    <property type="match status" value="2"/>
</dbReference>
<dbReference type="CDD" id="cd12914">
    <property type="entry name" value="PDC1_DGC_like"/>
    <property type="match status" value="1"/>
</dbReference>
<name>A0A2T1HN23_9HYPH</name>
<accession>A0A2T1HN23</accession>
<evidence type="ECO:0000256" key="1">
    <source>
        <dbReference type="ARBA" id="ARBA00023224"/>
    </source>
</evidence>
<protein>
    <recommendedName>
        <fullName evidence="5">Methyl-accepting transducer domain-containing protein</fullName>
    </recommendedName>
</protein>
<dbReference type="PANTHER" id="PTHR32089">
    <property type="entry name" value="METHYL-ACCEPTING CHEMOTAXIS PROTEIN MCPB"/>
    <property type="match status" value="1"/>
</dbReference>
<feature type="coiled-coil region" evidence="3">
    <location>
        <begin position="558"/>
        <end position="592"/>
    </location>
</feature>
<dbReference type="PROSITE" id="PS50111">
    <property type="entry name" value="CHEMOTAXIS_TRANSDUC_2"/>
    <property type="match status" value="1"/>
</dbReference>
<dbReference type="GO" id="GO:0007165">
    <property type="term" value="P:signal transduction"/>
    <property type="evidence" value="ECO:0007669"/>
    <property type="project" value="UniProtKB-KW"/>
</dbReference>
<feature type="transmembrane region" description="Helical" evidence="4">
    <location>
        <begin position="279"/>
        <end position="300"/>
    </location>
</feature>
<sequence length="626" mass="66668">MTRPHSIWLSCCGLVLLICVSVAAHVYEYSRLAKDEAEAYATNVAKAATTGIEQIFNNVDSNIQVTRNIFTEIKDLNAFAYKFSRYVHAEKHTLQIAVLDRSGMLIFSSLSAVTKPLDLSDRAYFQFHANVTDDVLYVGSPIPGRRDIWNGAYFIPVSRRITNPDGTFGGVIVATLDPYYFANTFDNLDIGADGALTMISEYGTVMSRRGLTKDTIGKSMAGSDLLKLARSQPLGLLDGVDEIDGKRRLMAYRSLGPSGLMLALGLSHERAYGASERQALLGLIVALVSCTLVVGLGAAYGRSRRKLVSNQALLEQAAASNQAKDAELSALHAEEERLRRELELATGLDAFETNVRNTAHGISEAIEQLGHASQALSARAQETRQHATAVLTVSERALSRTEEVVQMAGELVALSERISDSAAATSGLANQSVESARETDAVVKELDGAAAEIDFVASFIAGVARQTNLLALNATIEAARAGERGKGFAVVAGEVKALAEQTGQAAQKIAIQTQAIKRAGARTAGVVRGIVQSIHDVADISRTVAQATGEQATYSADMERSIAKVQGANEELAQAAESLNNATEEAETVVADVVAFASSLRSHAGALTTQSQTVSAGLRKPEQQAV</sequence>
<dbReference type="SMART" id="SM00283">
    <property type="entry name" value="MA"/>
    <property type="match status" value="1"/>
</dbReference>
<evidence type="ECO:0000256" key="2">
    <source>
        <dbReference type="PROSITE-ProRule" id="PRU00284"/>
    </source>
</evidence>
<reference evidence="7" key="1">
    <citation type="submission" date="2018-03" db="EMBL/GenBank/DDBJ databases">
        <authorList>
            <person name="Sun L."/>
            <person name="Liu H."/>
            <person name="Chen W."/>
            <person name="Huang K."/>
            <person name="Liu W."/>
            <person name="Gao X."/>
        </authorList>
    </citation>
    <scope>NUCLEOTIDE SEQUENCE [LARGE SCALE GENOMIC DNA]</scope>
    <source>
        <strain evidence="7">SH9</strain>
    </source>
</reference>
<dbReference type="PANTHER" id="PTHR32089:SF112">
    <property type="entry name" value="LYSOZYME-LIKE PROTEIN-RELATED"/>
    <property type="match status" value="1"/>
</dbReference>
<evidence type="ECO:0000256" key="4">
    <source>
        <dbReference type="SAM" id="Phobius"/>
    </source>
</evidence>
<dbReference type="SUPFAM" id="SSF58104">
    <property type="entry name" value="Methyl-accepting chemotaxis protein (MCP) signaling domain"/>
    <property type="match status" value="1"/>
</dbReference>
<comment type="caution">
    <text evidence="6">The sequence shown here is derived from an EMBL/GenBank/DDBJ whole genome shotgun (WGS) entry which is preliminary data.</text>
</comment>
<dbReference type="Pfam" id="PF00015">
    <property type="entry name" value="MCPsignal"/>
    <property type="match status" value="1"/>
</dbReference>
<keyword evidence="1 2" id="KW-0807">Transducer</keyword>
<dbReference type="EMBL" id="PVZS01000032">
    <property type="protein sequence ID" value="PSC03042.1"/>
    <property type="molecule type" value="Genomic_DNA"/>
</dbReference>
<organism evidence="6 7">
    <name type="scientific">Alsobacter soli</name>
    <dbReference type="NCBI Taxonomy" id="2109933"/>
    <lineage>
        <taxon>Bacteria</taxon>
        <taxon>Pseudomonadati</taxon>
        <taxon>Pseudomonadota</taxon>
        <taxon>Alphaproteobacteria</taxon>
        <taxon>Hyphomicrobiales</taxon>
        <taxon>Alsobacteraceae</taxon>
        <taxon>Alsobacter</taxon>
    </lineage>
</organism>
<keyword evidence="4" id="KW-0472">Membrane</keyword>
<proteinExistence type="predicted"/>
<evidence type="ECO:0000313" key="6">
    <source>
        <dbReference type="EMBL" id="PSC03042.1"/>
    </source>
</evidence>
<keyword evidence="4" id="KW-0812">Transmembrane</keyword>
<dbReference type="AlphaFoldDB" id="A0A2T1HN23"/>
<feature type="domain" description="Methyl-accepting transducer" evidence="5">
    <location>
        <begin position="358"/>
        <end position="587"/>
    </location>
</feature>
<dbReference type="CDD" id="cd12915">
    <property type="entry name" value="PDC2_DGC_like"/>
    <property type="match status" value="1"/>
</dbReference>
<dbReference type="InterPro" id="IPR004089">
    <property type="entry name" value="MCPsignal_dom"/>
</dbReference>
<evidence type="ECO:0000259" key="5">
    <source>
        <dbReference type="PROSITE" id="PS50111"/>
    </source>
</evidence>
<gene>
    <name evidence="6" type="ORF">SLNSH_20655</name>
</gene>
<keyword evidence="4" id="KW-1133">Transmembrane helix</keyword>
<evidence type="ECO:0000313" key="7">
    <source>
        <dbReference type="Proteomes" id="UP000239772"/>
    </source>
</evidence>
<evidence type="ECO:0000256" key="3">
    <source>
        <dbReference type="SAM" id="Coils"/>
    </source>
</evidence>